<dbReference type="GO" id="GO:0005737">
    <property type="term" value="C:cytoplasm"/>
    <property type="evidence" value="ECO:0007669"/>
    <property type="project" value="UniProtKB-SubCell"/>
</dbReference>
<keyword evidence="2" id="KW-0963">Cytoplasm</keyword>
<dbReference type="InterPro" id="IPR050181">
    <property type="entry name" value="Cold_shock_domain"/>
</dbReference>
<sequence length="76" mass="8259">MSVNGKVKWFNGTKGYGFIAREDKEKDVFVHISAVKAAGLNALKQGEDVIFDVDIAAKGPCAVNLQKTDILPHESK</sequence>
<dbReference type="InterPro" id="IPR002059">
    <property type="entry name" value="CSP_DNA-bd"/>
</dbReference>
<dbReference type="InterPro" id="IPR011129">
    <property type="entry name" value="CSD"/>
</dbReference>
<dbReference type="Gene3D" id="2.40.50.140">
    <property type="entry name" value="Nucleic acid-binding proteins"/>
    <property type="match status" value="1"/>
</dbReference>
<proteinExistence type="predicted"/>
<dbReference type="AlphaFoldDB" id="A0A382IKV4"/>
<reference evidence="4" key="1">
    <citation type="submission" date="2018-05" db="EMBL/GenBank/DDBJ databases">
        <authorList>
            <person name="Lanie J.A."/>
            <person name="Ng W.-L."/>
            <person name="Kazmierczak K.M."/>
            <person name="Andrzejewski T.M."/>
            <person name="Davidsen T.M."/>
            <person name="Wayne K.J."/>
            <person name="Tettelin H."/>
            <person name="Glass J.I."/>
            <person name="Rusch D."/>
            <person name="Podicherti R."/>
            <person name="Tsui H.-C.T."/>
            <person name="Winkler M.E."/>
        </authorList>
    </citation>
    <scope>NUCLEOTIDE SEQUENCE</scope>
</reference>
<feature type="domain" description="CSD" evidence="3">
    <location>
        <begin position="2"/>
        <end position="67"/>
    </location>
</feature>
<evidence type="ECO:0000256" key="1">
    <source>
        <dbReference type="ARBA" id="ARBA00004496"/>
    </source>
</evidence>
<dbReference type="InterPro" id="IPR019844">
    <property type="entry name" value="CSD_CS"/>
</dbReference>
<evidence type="ECO:0000259" key="3">
    <source>
        <dbReference type="PROSITE" id="PS51857"/>
    </source>
</evidence>
<dbReference type="EMBL" id="UINC01067840">
    <property type="protein sequence ID" value="SVB99902.1"/>
    <property type="molecule type" value="Genomic_DNA"/>
</dbReference>
<dbReference type="GO" id="GO:0003676">
    <property type="term" value="F:nucleic acid binding"/>
    <property type="evidence" value="ECO:0007669"/>
    <property type="project" value="InterPro"/>
</dbReference>
<organism evidence="4">
    <name type="scientific">marine metagenome</name>
    <dbReference type="NCBI Taxonomy" id="408172"/>
    <lineage>
        <taxon>unclassified sequences</taxon>
        <taxon>metagenomes</taxon>
        <taxon>ecological metagenomes</taxon>
    </lineage>
</organism>
<dbReference type="CDD" id="cd04458">
    <property type="entry name" value="CSP_CDS"/>
    <property type="match status" value="1"/>
</dbReference>
<gene>
    <name evidence="4" type="ORF">METZ01_LOCUS252756</name>
</gene>
<dbReference type="PANTHER" id="PTHR11544">
    <property type="entry name" value="COLD SHOCK DOMAIN CONTAINING PROTEINS"/>
    <property type="match status" value="1"/>
</dbReference>
<accession>A0A382IKV4</accession>
<dbReference type="PROSITE" id="PS51857">
    <property type="entry name" value="CSD_2"/>
    <property type="match status" value="1"/>
</dbReference>
<comment type="subcellular location">
    <subcellularLocation>
        <location evidence="1">Cytoplasm</location>
    </subcellularLocation>
</comment>
<evidence type="ECO:0000313" key="4">
    <source>
        <dbReference type="EMBL" id="SVB99902.1"/>
    </source>
</evidence>
<dbReference type="PRINTS" id="PR00050">
    <property type="entry name" value="COLDSHOCK"/>
</dbReference>
<dbReference type="PIRSF" id="PIRSF002599">
    <property type="entry name" value="Cold_shock_A"/>
    <property type="match status" value="1"/>
</dbReference>
<dbReference type="SMART" id="SM00357">
    <property type="entry name" value="CSP"/>
    <property type="match status" value="1"/>
</dbReference>
<dbReference type="InterPro" id="IPR012340">
    <property type="entry name" value="NA-bd_OB-fold"/>
</dbReference>
<dbReference type="InterPro" id="IPR012156">
    <property type="entry name" value="Cold_shock_CspA"/>
</dbReference>
<dbReference type="Pfam" id="PF00313">
    <property type="entry name" value="CSD"/>
    <property type="match status" value="1"/>
</dbReference>
<protein>
    <recommendedName>
        <fullName evidence="3">CSD domain-containing protein</fullName>
    </recommendedName>
</protein>
<name>A0A382IKV4_9ZZZZ</name>
<dbReference type="SUPFAM" id="SSF50249">
    <property type="entry name" value="Nucleic acid-binding proteins"/>
    <property type="match status" value="1"/>
</dbReference>
<evidence type="ECO:0000256" key="2">
    <source>
        <dbReference type="ARBA" id="ARBA00022490"/>
    </source>
</evidence>
<dbReference type="PROSITE" id="PS00352">
    <property type="entry name" value="CSD_1"/>
    <property type="match status" value="1"/>
</dbReference>